<name>A0A0E9QWS5_ANGAN</name>
<reference evidence="1" key="2">
    <citation type="journal article" date="2015" name="Fish Shellfish Immunol.">
        <title>Early steps in the European eel (Anguilla anguilla)-Vibrio vulnificus interaction in the gills: Role of the RtxA13 toxin.</title>
        <authorList>
            <person name="Callol A."/>
            <person name="Pajuelo D."/>
            <person name="Ebbesson L."/>
            <person name="Teles M."/>
            <person name="MacKenzie S."/>
            <person name="Amaro C."/>
        </authorList>
    </citation>
    <scope>NUCLEOTIDE SEQUENCE</scope>
</reference>
<evidence type="ECO:0000313" key="1">
    <source>
        <dbReference type="EMBL" id="JAH21391.1"/>
    </source>
</evidence>
<dbReference type="EMBL" id="GBXM01087186">
    <property type="protein sequence ID" value="JAH21391.1"/>
    <property type="molecule type" value="Transcribed_RNA"/>
</dbReference>
<organism evidence="1">
    <name type="scientific">Anguilla anguilla</name>
    <name type="common">European freshwater eel</name>
    <name type="synonym">Muraena anguilla</name>
    <dbReference type="NCBI Taxonomy" id="7936"/>
    <lineage>
        <taxon>Eukaryota</taxon>
        <taxon>Metazoa</taxon>
        <taxon>Chordata</taxon>
        <taxon>Craniata</taxon>
        <taxon>Vertebrata</taxon>
        <taxon>Euteleostomi</taxon>
        <taxon>Actinopterygii</taxon>
        <taxon>Neopterygii</taxon>
        <taxon>Teleostei</taxon>
        <taxon>Anguilliformes</taxon>
        <taxon>Anguillidae</taxon>
        <taxon>Anguilla</taxon>
    </lineage>
</organism>
<protein>
    <submittedName>
        <fullName evidence="1">Uncharacterized protein</fullName>
    </submittedName>
</protein>
<proteinExistence type="predicted"/>
<accession>A0A0E9QWS5</accession>
<reference evidence="1" key="1">
    <citation type="submission" date="2014-11" db="EMBL/GenBank/DDBJ databases">
        <authorList>
            <person name="Amaro Gonzalez C."/>
        </authorList>
    </citation>
    <scope>NUCLEOTIDE SEQUENCE</scope>
</reference>
<sequence>MCHGKYFQPKILLNIIFEE</sequence>
<dbReference type="AlphaFoldDB" id="A0A0E9QWS5"/>